<sequence length="249" mass="26324">MTDDREQLIVRSFVELAEGLASGLEAVDLLDRLAHSCVGVLDVASAGLLLADPLGRLHLLAASSGAARELEVFQVQRDEGPCRDCFHAGTPIDVPDLAADVERWPQFVPRALEAGFASVHAVPLRLRTHILGALGLFGTSTGTLDDDDRALAQALADVASVALVQERTAADQIALATHLQSALSGRVVLEQAKGVVAYAGSIDVSEAFDRLRQFAREHDMKLTDVATAVVARTLPAHEVLAGARADGVQ</sequence>
<dbReference type="InterPro" id="IPR012074">
    <property type="entry name" value="GAF_ANTAR"/>
</dbReference>
<keyword evidence="1" id="KW-0808">Transferase</keyword>
<evidence type="ECO:0000256" key="4">
    <source>
        <dbReference type="ARBA" id="ARBA00023163"/>
    </source>
</evidence>
<dbReference type="Proteomes" id="UP000632740">
    <property type="component" value="Unassembled WGS sequence"/>
</dbReference>
<evidence type="ECO:0000313" key="7">
    <source>
        <dbReference type="Proteomes" id="UP000632740"/>
    </source>
</evidence>
<dbReference type="InterPro" id="IPR029016">
    <property type="entry name" value="GAF-like_dom_sf"/>
</dbReference>
<proteinExistence type="predicted"/>
<dbReference type="InterPro" id="IPR005561">
    <property type="entry name" value="ANTAR"/>
</dbReference>
<keyword evidence="2" id="KW-0418">Kinase</keyword>
<dbReference type="Pfam" id="PF13185">
    <property type="entry name" value="GAF_2"/>
    <property type="match status" value="1"/>
</dbReference>
<protein>
    <submittedName>
        <fullName evidence="6">Transcriptional regulator</fullName>
    </submittedName>
</protein>
<accession>A0A919P2F9</accession>
<dbReference type="SMART" id="SM01012">
    <property type="entry name" value="ANTAR"/>
    <property type="match status" value="1"/>
</dbReference>
<dbReference type="PIRSF" id="PIRSF036625">
    <property type="entry name" value="GAF_ANTAR"/>
    <property type="match status" value="1"/>
</dbReference>
<comment type="caution">
    <text evidence="6">The sequence shown here is derived from an EMBL/GenBank/DDBJ whole genome shotgun (WGS) entry which is preliminary data.</text>
</comment>
<dbReference type="PROSITE" id="PS50921">
    <property type="entry name" value="ANTAR"/>
    <property type="match status" value="1"/>
</dbReference>
<dbReference type="SUPFAM" id="SSF52172">
    <property type="entry name" value="CheY-like"/>
    <property type="match status" value="1"/>
</dbReference>
<dbReference type="InterPro" id="IPR036388">
    <property type="entry name" value="WH-like_DNA-bd_sf"/>
</dbReference>
<keyword evidence="7" id="KW-1185">Reference proteome</keyword>
<reference evidence="6" key="1">
    <citation type="submission" date="2021-01" db="EMBL/GenBank/DDBJ databases">
        <title>Whole genome shotgun sequence of Cellulomonas chitinilytica NBRC 110799.</title>
        <authorList>
            <person name="Komaki H."/>
            <person name="Tamura T."/>
        </authorList>
    </citation>
    <scope>NUCLEOTIDE SEQUENCE</scope>
    <source>
        <strain evidence="6">NBRC 110799</strain>
    </source>
</reference>
<dbReference type="InterPro" id="IPR011006">
    <property type="entry name" value="CheY-like_superfamily"/>
</dbReference>
<dbReference type="Pfam" id="PF03861">
    <property type="entry name" value="ANTAR"/>
    <property type="match status" value="1"/>
</dbReference>
<feature type="domain" description="ANTAR" evidence="5">
    <location>
        <begin position="169"/>
        <end position="230"/>
    </location>
</feature>
<keyword evidence="4" id="KW-0804">Transcription</keyword>
<name>A0A919P2F9_9CELL</name>
<dbReference type="GO" id="GO:0003723">
    <property type="term" value="F:RNA binding"/>
    <property type="evidence" value="ECO:0007669"/>
    <property type="project" value="InterPro"/>
</dbReference>
<evidence type="ECO:0000256" key="2">
    <source>
        <dbReference type="ARBA" id="ARBA00022777"/>
    </source>
</evidence>
<dbReference type="RefSeq" id="WP_203749325.1">
    <property type="nucleotide sequence ID" value="NZ_BONK01000003.1"/>
</dbReference>
<dbReference type="SUPFAM" id="SSF55781">
    <property type="entry name" value="GAF domain-like"/>
    <property type="match status" value="1"/>
</dbReference>
<dbReference type="GO" id="GO:0016301">
    <property type="term" value="F:kinase activity"/>
    <property type="evidence" value="ECO:0007669"/>
    <property type="project" value="UniProtKB-KW"/>
</dbReference>
<dbReference type="EMBL" id="BONK01000003">
    <property type="protein sequence ID" value="GIG20224.1"/>
    <property type="molecule type" value="Genomic_DNA"/>
</dbReference>
<evidence type="ECO:0000256" key="3">
    <source>
        <dbReference type="ARBA" id="ARBA00023015"/>
    </source>
</evidence>
<organism evidence="6 7">
    <name type="scientific">Cellulomonas chitinilytica</name>
    <dbReference type="NCBI Taxonomy" id="398759"/>
    <lineage>
        <taxon>Bacteria</taxon>
        <taxon>Bacillati</taxon>
        <taxon>Actinomycetota</taxon>
        <taxon>Actinomycetes</taxon>
        <taxon>Micrococcales</taxon>
        <taxon>Cellulomonadaceae</taxon>
        <taxon>Cellulomonas</taxon>
    </lineage>
</organism>
<dbReference type="AlphaFoldDB" id="A0A919P2F9"/>
<evidence type="ECO:0000313" key="6">
    <source>
        <dbReference type="EMBL" id="GIG20224.1"/>
    </source>
</evidence>
<dbReference type="InterPro" id="IPR003018">
    <property type="entry name" value="GAF"/>
</dbReference>
<dbReference type="Gene3D" id="3.30.450.40">
    <property type="match status" value="1"/>
</dbReference>
<keyword evidence="3" id="KW-0805">Transcription regulation</keyword>
<dbReference type="Gene3D" id="1.10.10.10">
    <property type="entry name" value="Winged helix-like DNA-binding domain superfamily/Winged helix DNA-binding domain"/>
    <property type="match status" value="1"/>
</dbReference>
<evidence type="ECO:0000259" key="5">
    <source>
        <dbReference type="PROSITE" id="PS50921"/>
    </source>
</evidence>
<evidence type="ECO:0000256" key="1">
    <source>
        <dbReference type="ARBA" id="ARBA00022679"/>
    </source>
</evidence>
<gene>
    <name evidence="6" type="ORF">Cch01nite_09480</name>
</gene>